<evidence type="ECO:0000256" key="7">
    <source>
        <dbReference type="ARBA" id="ARBA00022989"/>
    </source>
</evidence>
<feature type="transmembrane region" description="Helical" evidence="10">
    <location>
        <begin position="79"/>
        <end position="109"/>
    </location>
</feature>
<evidence type="ECO:0000256" key="8">
    <source>
        <dbReference type="ARBA" id="ARBA00023032"/>
    </source>
</evidence>
<dbReference type="PANTHER" id="PTHR37468">
    <property type="entry name" value="SULFATE TRANSPORTER CYSZ"/>
    <property type="match status" value="1"/>
</dbReference>
<dbReference type="AlphaFoldDB" id="A0A1M6BNZ1"/>
<comment type="subcellular location">
    <subcellularLocation>
        <location evidence="1">Membrane</location>
        <topology evidence="1">Multi-pass membrane protein</topology>
    </subcellularLocation>
</comment>
<keyword evidence="3" id="KW-1003">Cell membrane</keyword>
<accession>A0A1M6BNZ1</accession>
<dbReference type="GO" id="GO:0009675">
    <property type="term" value="F:high-affinity sulfate:proton symporter activity"/>
    <property type="evidence" value="ECO:0007669"/>
    <property type="project" value="TreeGrafter"/>
</dbReference>
<evidence type="ECO:0000256" key="6">
    <source>
        <dbReference type="ARBA" id="ARBA00022692"/>
    </source>
</evidence>
<feature type="transmembrane region" description="Helical" evidence="10">
    <location>
        <begin position="220"/>
        <end position="251"/>
    </location>
</feature>
<keyword evidence="4" id="KW-0997">Cell inner membrane</keyword>
<evidence type="ECO:0000256" key="4">
    <source>
        <dbReference type="ARBA" id="ARBA00022519"/>
    </source>
</evidence>
<evidence type="ECO:0000256" key="10">
    <source>
        <dbReference type="SAM" id="Phobius"/>
    </source>
</evidence>
<feature type="transmembrane region" description="Helical" evidence="10">
    <location>
        <begin position="175"/>
        <end position="199"/>
    </location>
</feature>
<evidence type="ECO:0000256" key="1">
    <source>
        <dbReference type="ARBA" id="ARBA00004141"/>
    </source>
</evidence>
<protein>
    <submittedName>
        <fullName evidence="11">CysZ protein</fullName>
    </submittedName>
</protein>
<evidence type="ECO:0000313" key="12">
    <source>
        <dbReference type="Proteomes" id="UP000184171"/>
    </source>
</evidence>
<dbReference type="OrthoDB" id="5401552at2"/>
<dbReference type="InterPro" id="IPR050480">
    <property type="entry name" value="CysZ-like"/>
</dbReference>
<evidence type="ECO:0000256" key="2">
    <source>
        <dbReference type="ARBA" id="ARBA00022448"/>
    </source>
</evidence>
<keyword evidence="6 10" id="KW-0812">Transmembrane</keyword>
<keyword evidence="12" id="KW-1185">Reference proteome</keyword>
<dbReference type="Proteomes" id="UP000184171">
    <property type="component" value="Unassembled WGS sequence"/>
</dbReference>
<dbReference type="PANTHER" id="PTHR37468:SF1">
    <property type="entry name" value="SULFATE TRANSPORTER CYSZ"/>
    <property type="match status" value="1"/>
</dbReference>
<dbReference type="RefSeq" id="WP_072904930.1">
    <property type="nucleotide sequence ID" value="NZ_FQZT01000001.1"/>
</dbReference>
<dbReference type="GO" id="GO:0005886">
    <property type="term" value="C:plasma membrane"/>
    <property type="evidence" value="ECO:0007669"/>
    <property type="project" value="TreeGrafter"/>
</dbReference>
<name>A0A1M6BNZ1_MALRU</name>
<evidence type="ECO:0000256" key="5">
    <source>
        <dbReference type="ARBA" id="ARBA00022605"/>
    </source>
</evidence>
<keyword evidence="7 10" id="KW-1133">Transmembrane helix</keyword>
<keyword evidence="5" id="KW-0028">Amino-acid biosynthesis</keyword>
<feature type="transmembrane region" description="Helical" evidence="10">
    <location>
        <begin position="36"/>
        <end position="59"/>
    </location>
</feature>
<evidence type="ECO:0000313" key="11">
    <source>
        <dbReference type="EMBL" id="SHI50471.1"/>
    </source>
</evidence>
<gene>
    <name evidence="11" type="ORF">SAMN02745165_00251</name>
</gene>
<dbReference type="STRING" id="1122189.SAMN02745165_00251"/>
<evidence type="ECO:0000256" key="3">
    <source>
        <dbReference type="ARBA" id="ARBA00022475"/>
    </source>
</evidence>
<keyword evidence="8" id="KW-0764">Sulfate transport</keyword>
<keyword evidence="2" id="KW-0813">Transport</keyword>
<feature type="transmembrane region" description="Helical" evidence="10">
    <location>
        <begin position="153"/>
        <end position="169"/>
    </location>
</feature>
<sequence>MIGKVASATIKPVAGFTRGFSYPLRAAKFLSKRPGLLRYLAIPFAINVLVFSISVYYGLDLFQGLLETYAPNTEVWYGAALYYLAWTVAMLLTSVVVFFTFTVVGNLIASPFNELLSEHVEALKVGRKPDERFSVGRFWKEAKNSIFVEIKKMSVFIICMVLLLGINLIPGVGSMIYAVLAPMFTLFFLVVEYMAFVLMRKQLTFTQQRRYITKRPVLMIGYGCGIFCLLTIPFVQFFCIPLAVVGATLLWCDFPREASE</sequence>
<dbReference type="GO" id="GO:0000103">
    <property type="term" value="P:sulfate assimilation"/>
    <property type="evidence" value="ECO:0007669"/>
    <property type="project" value="TreeGrafter"/>
</dbReference>
<reference evidence="11 12" key="1">
    <citation type="submission" date="2016-11" db="EMBL/GenBank/DDBJ databases">
        <authorList>
            <person name="Jaros S."/>
            <person name="Januszkiewicz K."/>
            <person name="Wedrychowicz H."/>
        </authorList>
    </citation>
    <scope>NUCLEOTIDE SEQUENCE [LARGE SCALE GENOMIC DNA]</scope>
    <source>
        <strain evidence="11 12">DSM 5091</strain>
    </source>
</reference>
<dbReference type="Pfam" id="PF07264">
    <property type="entry name" value="EI24"/>
    <property type="match status" value="1"/>
</dbReference>
<dbReference type="GO" id="GO:0019344">
    <property type="term" value="P:cysteine biosynthetic process"/>
    <property type="evidence" value="ECO:0007669"/>
    <property type="project" value="TreeGrafter"/>
</dbReference>
<proteinExistence type="predicted"/>
<keyword evidence="9 10" id="KW-0472">Membrane</keyword>
<dbReference type="InterPro" id="IPR059112">
    <property type="entry name" value="CysZ/EI24"/>
</dbReference>
<dbReference type="EMBL" id="FQZT01000001">
    <property type="protein sequence ID" value="SHI50471.1"/>
    <property type="molecule type" value="Genomic_DNA"/>
</dbReference>
<evidence type="ECO:0000256" key="9">
    <source>
        <dbReference type="ARBA" id="ARBA00023136"/>
    </source>
</evidence>
<organism evidence="11 12">
    <name type="scientific">Malonomonas rubra DSM 5091</name>
    <dbReference type="NCBI Taxonomy" id="1122189"/>
    <lineage>
        <taxon>Bacteria</taxon>
        <taxon>Pseudomonadati</taxon>
        <taxon>Thermodesulfobacteriota</taxon>
        <taxon>Desulfuromonadia</taxon>
        <taxon>Desulfuromonadales</taxon>
        <taxon>Geopsychrobacteraceae</taxon>
        <taxon>Malonomonas</taxon>
    </lineage>
</organism>